<dbReference type="PANTHER" id="PTHR11099">
    <property type="entry name" value="VACUOLAR SORTING PROTEIN 35"/>
    <property type="match status" value="1"/>
</dbReference>
<comment type="caution">
    <text evidence="2">The sequence shown here is derived from an EMBL/GenBank/DDBJ whole genome shotgun (WGS) entry which is preliminary data.</text>
</comment>
<proteinExistence type="predicted"/>
<dbReference type="InterPro" id="IPR005378">
    <property type="entry name" value="Vps35"/>
</dbReference>
<evidence type="ECO:0000313" key="1">
    <source>
        <dbReference type="EMBL" id="CAF4876239.1"/>
    </source>
</evidence>
<organism evidence="2 3">
    <name type="scientific">Rotaria socialis</name>
    <dbReference type="NCBI Taxonomy" id="392032"/>
    <lineage>
        <taxon>Eukaryota</taxon>
        <taxon>Metazoa</taxon>
        <taxon>Spiralia</taxon>
        <taxon>Gnathifera</taxon>
        <taxon>Rotifera</taxon>
        <taxon>Eurotatoria</taxon>
        <taxon>Bdelloidea</taxon>
        <taxon>Philodinida</taxon>
        <taxon>Philodinidae</taxon>
        <taxon>Rotaria</taxon>
    </lineage>
</organism>
<gene>
    <name evidence="1" type="ORF">UJA718_LOCUS44494</name>
    <name evidence="2" type="ORF">UJA718_LOCUS44502</name>
</gene>
<dbReference type="EMBL" id="CAJOBP010068971">
    <property type="protein sequence ID" value="CAF4876239.1"/>
    <property type="molecule type" value="Genomic_DNA"/>
</dbReference>
<dbReference type="AlphaFoldDB" id="A0A821TTK8"/>
<evidence type="ECO:0000313" key="3">
    <source>
        <dbReference type="Proteomes" id="UP000663873"/>
    </source>
</evidence>
<feature type="non-terminal residue" evidence="2">
    <location>
        <position position="70"/>
    </location>
</feature>
<dbReference type="Proteomes" id="UP000663873">
    <property type="component" value="Unassembled WGS sequence"/>
</dbReference>
<evidence type="ECO:0000313" key="2">
    <source>
        <dbReference type="EMBL" id="CAF4876405.1"/>
    </source>
</evidence>
<dbReference type="GO" id="GO:0005770">
    <property type="term" value="C:late endosome"/>
    <property type="evidence" value="ECO:0007669"/>
    <property type="project" value="TreeGrafter"/>
</dbReference>
<sequence length="70" mass="8092">STREGTQQNIPENVELFEIFSEQIAEVIKSRVNMPSEDIVALQSALLNLSLKCYRDQYEYGNKVLENTRK</sequence>
<protein>
    <submittedName>
        <fullName evidence="2">Uncharacterized protein</fullName>
    </submittedName>
</protein>
<dbReference type="PANTHER" id="PTHR11099:SF0">
    <property type="entry name" value="VACUOLAR PROTEIN SORTING-ASSOCIATED PROTEIN 35"/>
    <property type="match status" value="1"/>
</dbReference>
<accession>A0A821TTK8</accession>
<dbReference type="GO" id="GO:0042147">
    <property type="term" value="P:retrograde transport, endosome to Golgi"/>
    <property type="evidence" value="ECO:0007669"/>
    <property type="project" value="InterPro"/>
</dbReference>
<feature type="non-terminal residue" evidence="2">
    <location>
        <position position="1"/>
    </location>
</feature>
<keyword evidence="3" id="KW-1185">Reference proteome</keyword>
<dbReference type="GO" id="GO:0030906">
    <property type="term" value="C:retromer, cargo-selective complex"/>
    <property type="evidence" value="ECO:0007669"/>
    <property type="project" value="InterPro"/>
</dbReference>
<name>A0A821TTK8_9BILA</name>
<dbReference type="GO" id="GO:0006886">
    <property type="term" value="P:intracellular protein transport"/>
    <property type="evidence" value="ECO:0007669"/>
    <property type="project" value="TreeGrafter"/>
</dbReference>
<dbReference type="GO" id="GO:0005829">
    <property type="term" value="C:cytosol"/>
    <property type="evidence" value="ECO:0007669"/>
    <property type="project" value="GOC"/>
</dbReference>
<dbReference type="Pfam" id="PF03635">
    <property type="entry name" value="Vps35"/>
    <property type="match status" value="1"/>
</dbReference>
<reference evidence="2" key="1">
    <citation type="submission" date="2021-02" db="EMBL/GenBank/DDBJ databases">
        <authorList>
            <person name="Nowell W R."/>
        </authorList>
    </citation>
    <scope>NUCLEOTIDE SEQUENCE</scope>
</reference>
<dbReference type="EMBL" id="CAJOBP010069008">
    <property type="protein sequence ID" value="CAF4876405.1"/>
    <property type="molecule type" value="Genomic_DNA"/>
</dbReference>